<feature type="non-terminal residue" evidence="1">
    <location>
        <position position="31"/>
    </location>
</feature>
<gene>
    <name evidence="1" type="ORF">METZ01_LOCUS241435</name>
</gene>
<sequence length="31" mass="3286">SSTAFVTECLLQPTRMAARTRLPGSAKPTGH</sequence>
<proteinExistence type="predicted"/>
<dbReference type="AlphaFoldDB" id="A0A382HQ13"/>
<evidence type="ECO:0000313" key="1">
    <source>
        <dbReference type="EMBL" id="SVB88581.1"/>
    </source>
</evidence>
<reference evidence="1" key="1">
    <citation type="submission" date="2018-05" db="EMBL/GenBank/DDBJ databases">
        <authorList>
            <person name="Lanie J.A."/>
            <person name="Ng W.-L."/>
            <person name="Kazmierczak K.M."/>
            <person name="Andrzejewski T.M."/>
            <person name="Davidsen T.M."/>
            <person name="Wayne K.J."/>
            <person name="Tettelin H."/>
            <person name="Glass J.I."/>
            <person name="Rusch D."/>
            <person name="Podicherti R."/>
            <person name="Tsui H.-C.T."/>
            <person name="Winkler M.E."/>
        </authorList>
    </citation>
    <scope>NUCLEOTIDE SEQUENCE</scope>
</reference>
<organism evidence="1">
    <name type="scientific">marine metagenome</name>
    <dbReference type="NCBI Taxonomy" id="408172"/>
    <lineage>
        <taxon>unclassified sequences</taxon>
        <taxon>metagenomes</taxon>
        <taxon>ecological metagenomes</taxon>
    </lineage>
</organism>
<accession>A0A382HQ13</accession>
<protein>
    <submittedName>
        <fullName evidence="1">Uncharacterized protein</fullName>
    </submittedName>
</protein>
<dbReference type="EMBL" id="UINC01062201">
    <property type="protein sequence ID" value="SVB88581.1"/>
    <property type="molecule type" value="Genomic_DNA"/>
</dbReference>
<feature type="non-terminal residue" evidence="1">
    <location>
        <position position="1"/>
    </location>
</feature>
<name>A0A382HQ13_9ZZZZ</name>